<sequence length="132" mass="14223">MSPSFGNTLGGHWDGSFALLVSSLPINKTAARVHDYMGMLVRKGKFTFTEKLSYAALMTLAAAVLRRDPLGSLPPGEVTVPAFGFEGGPEKIVPDAVSHVGQEYTDLSGVPVAMWEVPQSQVCGRHWVRHEG</sequence>
<proteinExistence type="predicted"/>
<organism evidence="1 2">
    <name type="scientific">Pelobates cultripes</name>
    <name type="common">Western spadefoot toad</name>
    <dbReference type="NCBI Taxonomy" id="61616"/>
    <lineage>
        <taxon>Eukaryota</taxon>
        <taxon>Metazoa</taxon>
        <taxon>Chordata</taxon>
        <taxon>Craniata</taxon>
        <taxon>Vertebrata</taxon>
        <taxon>Euteleostomi</taxon>
        <taxon>Amphibia</taxon>
        <taxon>Batrachia</taxon>
        <taxon>Anura</taxon>
        <taxon>Pelobatoidea</taxon>
        <taxon>Pelobatidae</taxon>
        <taxon>Pelobates</taxon>
    </lineage>
</organism>
<reference evidence="1" key="1">
    <citation type="submission" date="2022-03" db="EMBL/GenBank/DDBJ databases">
        <authorList>
            <person name="Alioto T."/>
            <person name="Alioto T."/>
            <person name="Gomez Garrido J."/>
        </authorList>
    </citation>
    <scope>NUCLEOTIDE SEQUENCE</scope>
</reference>
<gene>
    <name evidence="1" type="ORF">PECUL_23A047981</name>
</gene>
<keyword evidence="2" id="KW-1185">Reference proteome</keyword>
<dbReference type="AlphaFoldDB" id="A0AAD1S1N1"/>
<evidence type="ECO:0000313" key="1">
    <source>
        <dbReference type="EMBL" id="CAH2283236.1"/>
    </source>
</evidence>
<accession>A0AAD1S1N1</accession>
<protein>
    <submittedName>
        <fullName evidence="1">Uncharacterized protein</fullName>
    </submittedName>
</protein>
<name>A0AAD1S1N1_PELCU</name>
<evidence type="ECO:0000313" key="2">
    <source>
        <dbReference type="Proteomes" id="UP001295444"/>
    </source>
</evidence>
<dbReference type="EMBL" id="OW240915">
    <property type="protein sequence ID" value="CAH2283236.1"/>
    <property type="molecule type" value="Genomic_DNA"/>
</dbReference>
<dbReference type="Proteomes" id="UP001295444">
    <property type="component" value="Chromosome 04"/>
</dbReference>